<keyword evidence="1" id="KW-0156">Chromatin regulator</keyword>
<dbReference type="GO" id="GO:0008270">
    <property type="term" value="F:zinc ion binding"/>
    <property type="evidence" value="ECO:0007669"/>
    <property type="project" value="UniProtKB-KW"/>
</dbReference>
<comment type="subcellular location">
    <subcellularLocation>
        <location evidence="1">Nucleus</location>
    </subcellularLocation>
</comment>
<evidence type="ECO:0000313" key="4">
    <source>
        <dbReference type="EMBL" id="OEL12887.1"/>
    </source>
</evidence>
<keyword evidence="2" id="KW-0812">Transmembrane</keyword>
<keyword evidence="1" id="KW-0804">Transcription</keyword>
<dbReference type="GO" id="GO:0042393">
    <property type="term" value="F:histone binding"/>
    <property type="evidence" value="ECO:0007669"/>
    <property type="project" value="UniProtKB-UniRule"/>
</dbReference>
<keyword evidence="1" id="KW-0805">Transcription regulation</keyword>
<dbReference type="GO" id="GO:0005634">
    <property type="term" value="C:nucleus"/>
    <property type="evidence" value="ECO:0007669"/>
    <property type="project" value="UniProtKB-SubCell"/>
</dbReference>
<feature type="transmembrane region" description="Helical" evidence="2">
    <location>
        <begin position="99"/>
        <end position="116"/>
    </location>
</feature>
<dbReference type="Proteomes" id="UP000095767">
    <property type="component" value="Unassembled WGS sequence"/>
</dbReference>
<dbReference type="GO" id="GO:0006325">
    <property type="term" value="P:chromatin organization"/>
    <property type="evidence" value="ECO:0007669"/>
    <property type="project" value="UniProtKB-UniRule"/>
</dbReference>
<gene>
    <name evidence="4" type="ORF">BAE44_0026094</name>
</gene>
<evidence type="ECO:0000256" key="2">
    <source>
        <dbReference type="SAM" id="Phobius"/>
    </source>
</evidence>
<organism evidence="4 5">
    <name type="scientific">Dichanthelium oligosanthes</name>
    <dbReference type="NCBI Taxonomy" id="888268"/>
    <lineage>
        <taxon>Eukaryota</taxon>
        <taxon>Viridiplantae</taxon>
        <taxon>Streptophyta</taxon>
        <taxon>Embryophyta</taxon>
        <taxon>Tracheophyta</taxon>
        <taxon>Spermatophyta</taxon>
        <taxon>Magnoliopsida</taxon>
        <taxon>Liliopsida</taxon>
        <taxon>Poales</taxon>
        <taxon>Poaceae</taxon>
        <taxon>PACMAD clade</taxon>
        <taxon>Panicoideae</taxon>
        <taxon>Panicodae</taxon>
        <taxon>Paniceae</taxon>
        <taxon>Dichantheliinae</taxon>
        <taxon>Dichanthelium</taxon>
    </lineage>
</organism>
<dbReference type="InterPro" id="IPR021998">
    <property type="entry name" value="Alfin_N"/>
</dbReference>
<dbReference type="GO" id="GO:0006355">
    <property type="term" value="P:regulation of DNA-templated transcription"/>
    <property type="evidence" value="ECO:0007669"/>
    <property type="project" value="UniProtKB-UniRule"/>
</dbReference>
<keyword evidence="1" id="KW-0479">Metal-binding</keyword>
<dbReference type="AlphaFoldDB" id="A0A1E5UJ55"/>
<keyword evidence="1" id="KW-0863">Zinc-finger</keyword>
<dbReference type="GO" id="GO:0003712">
    <property type="term" value="F:transcription coregulator activity"/>
    <property type="evidence" value="ECO:0007669"/>
    <property type="project" value="TreeGrafter"/>
</dbReference>
<feature type="domain" description="Alfin N-terminal" evidence="3">
    <location>
        <begin position="117"/>
        <end position="173"/>
    </location>
</feature>
<accession>A0A1E5UJ55</accession>
<evidence type="ECO:0000259" key="3">
    <source>
        <dbReference type="Pfam" id="PF12165"/>
    </source>
</evidence>
<dbReference type="GO" id="GO:0000976">
    <property type="term" value="F:transcription cis-regulatory region binding"/>
    <property type="evidence" value="ECO:0007669"/>
    <property type="project" value="TreeGrafter"/>
</dbReference>
<keyword evidence="2" id="KW-1133">Transmembrane helix</keyword>
<dbReference type="STRING" id="888268.A0A1E5UJ55"/>
<keyword evidence="5" id="KW-1185">Reference proteome</keyword>
<dbReference type="PANTHER" id="PTHR12321">
    <property type="entry name" value="CPG BINDING PROTEIN"/>
    <property type="match status" value="1"/>
</dbReference>
<comment type="function">
    <text evidence="1">Histone-binding component that specifically recognizes H3 tails trimethylated on 'Lys-4' (H3K4me3), which mark transcription start sites of virtually all active genes.</text>
</comment>
<dbReference type="Pfam" id="PF12165">
    <property type="entry name" value="Alfin"/>
    <property type="match status" value="1"/>
</dbReference>
<proteinExistence type="inferred from homology"/>
<comment type="similarity">
    <text evidence="1">Belongs to the Alfin family.</text>
</comment>
<dbReference type="PANTHER" id="PTHR12321:SF116">
    <property type="entry name" value="PHD FINGER PROTEIN ALFIN-LIKE 3"/>
    <property type="match status" value="1"/>
</dbReference>
<sequence>MMMGTAAPVSFVPRTIAMAAAIASSAPLPPVRQGHVLPPLSHFAFLACASSSDLASHPAVQLPLLGCACRCGGVLCLLRPRYDRIGSDLESSRLVMPPLIGWGLIGLVAWLLGWVAEKENLCLYGLPNGRWEVALPSEEVPPEMPEPTVGINFARDGMKRRDWLSLVVVHSDS</sequence>
<comment type="caution">
    <text evidence="4">The sequence shown here is derived from an EMBL/GenBank/DDBJ whole genome shotgun (WGS) entry which is preliminary data.</text>
</comment>
<keyword evidence="1" id="KW-0539">Nucleus</keyword>
<protein>
    <recommendedName>
        <fullName evidence="1">PHD finger protein ALFIN-LIKE</fullName>
    </recommendedName>
</protein>
<evidence type="ECO:0000313" key="5">
    <source>
        <dbReference type="Proteomes" id="UP000095767"/>
    </source>
</evidence>
<name>A0A1E5UJ55_9POAL</name>
<evidence type="ECO:0000256" key="1">
    <source>
        <dbReference type="RuleBase" id="RU369089"/>
    </source>
</evidence>
<keyword evidence="2" id="KW-0472">Membrane</keyword>
<keyword evidence="1" id="KW-0862">Zinc</keyword>
<dbReference type="InterPro" id="IPR045104">
    <property type="entry name" value="Alfin"/>
</dbReference>
<comment type="subunit">
    <text evidence="1">Interacts with H3K4me3 and to a lesser extent with H3K4me2.</text>
</comment>
<dbReference type="EMBL" id="LWDX02075489">
    <property type="protein sequence ID" value="OEL12887.1"/>
    <property type="molecule type" value="Genomic_DNA"/>
</dbReference>
<reference evidence="4 5" key="1">
    <citation type="submission" date="2016-09" db="EMBL/GenBank/DDBJ databases">
        <title>The draft genome of Dichanthelium oligosanthes: A C3 panicoid grass species.</title>
        <authorList>
            <person name="Studer A.J."/>
            <person name="Schnable J.C."/>
            <person name="Brutnell T.P."/>
        </authorList>
    </citation>
    <scope>NUCLEOTIDE SEQUENCE [LARGE SCALE GENOMIC DNA]</scope>
    <source>
        <strain evidence="5">cv. Kellogg 1175</strain>
        <tissue evidence="4">Leaf</tissue>
    </source>
</reference>
<comment type="domain">
    <text evidence="1">The PHD-type zinc finger mediates the binding to H3K4me3.</text>
</comment>